<accession>A0A8S5PRR9</accession>
<reference evidence="1" key="1">
    <citation type="journal article" date="2021" name="Proc. Natl. Acad. Sci. U.S.A.">
        <title>A Catalog of Tens of Thousands of Viruses from Human Metagenomes Reveals Hidden Associations with Chronic Diseases.</title>
        <authorList>
            <person name="Tisza M.J."/>
            <person name="Buck C.B."/>
        </authorList>
    </citation>
    <scope>NUCLEOTIDE SEQUENCE</scope>
    <source>
        <strain evidence="1">CtDiR9</strain>
    </source>
</reference>
<dbReference type="EMBL" id="BK015479">
    <property type="protein sequence ID" value="DAE08908.1"/>
    <property type="molecule type" value="Genomic_DNA"/>
</dbReference>
<evidence type="ECO:0000313" key="1">
    <source>
        <dbReference type="EMBL" id="DAE08908.1"/>
    </source>
</evidence>
<sequence length="41" mass="4919">MSQDNKIRLEMAYLQGKQSMICQVKYFDMWFWDGREDGLGV</sequence>
<organism evidence="1">
    <name type="scientific">Siphoviridae sp. ctDiR9</name>
    <dbReference type="NCBI Taxonomy" id="2825388"/>
    <lineage>
        <taxon>Viruses</taxon>
        <taxon>Duplodnaviria</taxon>
        <taxon>Heunggongvirae</taxon>
        <taxon>Uroviricota</taxon>
        <taxon>Caudoviricetes</taxon>
    </lineage>
</organism>
<proteinExistence type="predicted"/>
<protein>
    <submittedName>
        <fullName evidence="1">Uncharacterized protein</fullName>
    </submittedName>
</protein>
<name>A0A8S5PRR9_9CAUD</name>